<reference evidence="2 3" key="1">
    <citation type="submission" date="2019-03" db="EMBL/GenBank/DDBJ databases">
        <title>First draft genome of Liparis tanakae, snailfish: a comprehensive survey of snailfish specific genes.</title>
        <authorList>
            <person name="Kim W."/>
            <person name="Song I."/>
            <person name="Jeong J.-H."/>
            <person name="Kim D."/>
            <person name="Kim S."/>
            <person name="Ryu S."/>
            <person name="Song J.Y."/>
            <person name="Lee S.K."/>
        </authorList>
    </citation>
    <scope>NUCLEOTIDE SEQUENCE [LARGE SCALE GENOMIC DNA]</scope>
    <source>
        <tissue evidence="2">Muscle</tissue>
    </source>
</reference>
<accession>A0A4Z2FCA4</accession>
<keyword evidence="3" id="KW-1185">Reference proteome</keyword>
<feature type="region of interest" description="Disordered" evidence="1">
    <location>
        <begin position="54"/>
        <end position="99"/>
    </location>
</feature>
<evidence type="ECO:0000256" key="1">
    <source>
        <dbReference type="SAM" id="MobiDB-lite"/>
    </source>
</evidence>
<evidence type="ECO:0000313" key="3">
    <source>
        <dbReference type="Proteomes" id="UP000314294"/>
    </source>
</evidence>
<dbReference type="Proteomes" id="UP000314294">
    <property type="component" value="Unassembled WGS sequence"/>
</dbReference>
<proteinExistence type="predicted"/>
<gene>
    <name evidence="2" type="ORF">EYF80_051298</name>
</gene>
<name>A0A4Z2FCA4_9TELE</name>
<sequence>MEALSDQHRRLDETEAVQDKMATSLANLSLLPQVLGTACFGPETCMASTSIGSYTLPPVSGQTKTRCQTPIRPSASSFLFNPPVTPNNSTPRPQVASKALSHAASITSLSEEAAAIPRIRGQPTGIPEHYLSSATSLPNLQKPRQGTTIWSQEDVNNERMQRYNMAELDELNQRQDEDLSTLSNDELCVPPSKLQEDEVYKIKGVLSGTMEKLT</sequence>
<comment type="caution">
    <text evidence="2">The sequence shown here is derived from an EMBL/GenBank/DDBJ whole genome shotgun (WGS) entry which is preliminary data.</text>
</comment>
<protein>
    <submittedName>
        <fullName evidence="2">Uncharacterized protein</fullName>
    </submittedName>
</protein>
<dbReference type="AlphaFoldDB" id="A0A4Z2FCA4"/>
<evidence type="ECO:0000313" key="2">
    <source>
        <dbReference type="EMBL" id="TNN38535.1"/>
    </source>
</evidence>
<organism evidence="2 3">
    <name type="scientific">Liparis tanakae</name>
    <name type="common">Tanaka's snailfish</name>
    <dbReference type="NCBI Taxonomy" id="230148"/>
    <lineage>
        <taxon>Eukaryota</taxon>
        <taxon>Metazoa</taxon>
        <taxon>Chordata</taxon>
        <taxon>Craniata</taxon>
        <taxon>Vertebrata</taxon>
        <taxon>Euteleostomi</taxon>
        <taxon>Actinopterygii</taxon>
        <taxon>Neopterygii</taxon>
        <taxon>Teleostei</taxon>
        <taxon>Neoteleostei</taxon>
        <taxon>Acanthomorphata</taxon>
        <taxon>Eupercaria</taxon>
        <taxon>Perciformes</taxon>
        <taxon>Cottioidei</taxon>
        <taxon>Cottales</taxon>
        <taxon>Liparidae</taxon>
        <taxon>Liparis</taxon>
    </lineage>
</organism>
<dbReference type="EMBL" id="SRLO01001364">
    <property type="protein sequence ID" value="TNN38535.1"/>
    <property type="molecule type" value="Genomic_DNA"/>
</dbReference>